<comment type="caution">
    <text evidence="2">The sequence shown here is derived from an EMBL/GenBank/DDBJ whole genome shotgun (WGS) entry which is preliminary data.</text>
</comment>
<dbReference type="InterPro" id="IPR000873">
    <property type="entry name" value="AMP-dep_synth/lig_dom"/>
</dbReference>
<evidence type="ECO:0000313" key="3">
    <source>
        <dbReference type="Proteomes" id="UP001519291"/>
    </source>
</evidence>
<protein>
    <submittedName>
        <fullName evidence="2">Acyl-CoA synthetase (AMP-forming)/AMP-acid ligase II</fullName>
    </submittedName>
</protein>
<dbReference type="RefSeq" id="WP_209517343.1">
    <property type="nucleotide sequence ID" value="NZ_JAGIOH010000001.1"/>
</dbReference>
<dbReference type="GO" id="GO:0016874">
    <property type="term" value="F:ligase activity"/>
    <property type="evidence" value="ECO:0007669"/>
    <property type="project" value="UniProtKB-KW"/>
</dbReference>
<evidence type="ECO:0000259" key="1">
    <source>
        <dbReference type="Pfam" id="PF00501"/>
    </source>
</evidence>
<keyword evidence="3" id="KW-1185">Reference proteome</keyword>
<dbReference type="InterPro" id="IPR045851">
    <property type="entry name" value="AMP-bd_C_sf"/>
</dbReference>
<reference evidence="2 3" key="1">
    <citation type="submission" date="2021-03" db="EMBL/GenBank/DDBJ databases">
        <title>Sequencing the genomes of 1000 actinobacteria strains.</title>
        <authorList>
            <person name="Klenk H.-P."/>
        </authorList>
    </citation>
    <scope>NUCLEOTIDE SEQUENCE [LARGE SCALE GENOMIC DNA]</scope>
    <source>
        <strain evidence="2 3">DSM 41480</strain>
    </source>
</reference>
<dbReference type="PANTHER" id="PTHR43767:SF1">
    <property type="entry name" value="NONRIBOSOMAL PEPTIDE SYNTHASE PES1 (EUROFUNG)-RELATED"/>
    <property type="match status" value="1"/>
</dbReference>
<evidence type="ECO:0000313" key="2">
    <source>
        <dbReference type="EMBL" id="MBP2405872.1"/>
    </source>
</evidence>
<name>A0ABS4YAQ1_9ACTN</name>
<keyword evidence="2" id="KW-0436">Ligase</keyword>
<dbReference type="PANTHER" id="PTHR43767">
    <property type="entry name" value="LONG-CHAIN-FATTY-ACID--COA LIGASE"/>
    <property type="match status" value="1"/>
</dbReference>
<dbReference type="Gene3D" id="3.30.300.30">
    <property type="match status" value="1"/>
</dbReference>
<proteinExistence type="predicted"/>
<dbReference type="Pfam" id="PF00501">
    <property type="entry name" value="AMP-binding"/>
    <property type="match status" value="1"/>
</dbReference>
<dbReference type="InterPro" id="IPR050237">
    <property type="entry name" value="ATP-dep_AMP-bd_enzyme"/>
</dbReference>
<dbReference type="GeneID" id="91572199"/>
<dbReference type="EMBL" id="JAGIOH010000001">
    <property type="protein sequence ID" value="MBP2405872.1"/>
    <property type="molecule type" value="Genomic_DNA"/>
</dbReference>
<organism evidence="2 3">
    <name type="scientific">Streptomyces syringium</name>
    <dbReference type="NCBI Taxonomy" id="76729"/>
    <lineage>
        <taxon>Bacteria</taxon>
        <taxon>Bacillati</taxon>
        <taxon>Actinomycetota</taxon>
        <taxon>Actinomycetes</taxon>
        <taxon>Kitasatosporales</taxon>
        <taxon>Streptomycetaceae</taxon>
        <taxon>Streptomyces</taxon>
    </lineage>
</organism>
<gene>
    <name evidence="2" type="ORF">JO379_005341</name>
</gene>
<dbReference type="Proteomes" id="UP001519291">
    <property type="component" value="Unassembled WGS sequence"/>
</dbReference>
<dbReference type="SUPFAM" id="SSF56801">
    <property type="entry name" value="Acetyl-CoA synthetase-like"/>
    <property type="match status" value="1"/>
</dbReference>
<sequence length="562" mass="58805">MPASLRAAQGRDRFAPEVSAVAPLARTVLRALLEAPEGVCLRYPEGRRGFAALTNGDAAALSLSTAAALARAGIRPGHRVAVLTRDPVELGICVLTLTGMGAVPVLVDGSLPLPTMGRCLAAAAPDALLAEPLAHLAGLVLGWGGGSVRRRVVAGPVLWPGRTLGRLRRAVSPWRALPGSRDDAPAMVLFTSGATGPPKGVVYRHGAFRAQLRMLPWALDLAGETVVAAFVPAAVLGPLTGATTVVPRLDLTRPSRVRPRALVHAVNDTGAGVLMGSPAILDRLARHCLRTLTPLPTLRHVVTFGASLPYAALDRLRVCLSAAATVHSVYGATEALPVSSIDHRELLALRSATARGQGVCLGRPVPGVTVRVLPLDAAPFERLTGAPPPGTVGELAVTGPNVSSAYLDPAATLTAKLYGADGVVVHRMGDVGRLDEEGRIWFYGRLAHRVRTREGDVFTEQVEPALDAVPGVRRTALVGVGPATARRPVVVVETEPGTPRSARATVRRGIQEALEGLERPVTGAVPVLFHRSLPVDHRHGAKIDRARLASWAAGRLTTSARG</sequence>
<dbReference type="Gene3D" id="3.40.50.12780">
    <property type="entry name" value="N-terminal domain of ligase-like"/>
    <property type="match status" value="1"/>
</dbReference>
<accession>A0ABS4YAQ1</accession>
<dbReference type="InterPro" id="IPR042099">
    <property type="entry name" value="ANL_N_sf"/>
</dbReference>
<feature type="domain" description="AMP-dependent synthetase/ligase" evidence="1">
    <location>
        <begin position="50"/>
        <end position="407"/>
    </location>
</feature>